<comment type="caution">
    <text evidence="2">The sequence shown here is derived from an EMBL/GenBank/DDBJ whole genome shotgun (WGS) entry which is preliminary data.</text>
</comment>
<proteinExistence type="predicted"/>
<keyword evidence="3" id="KW-1185">Reference proteome</keyword>
<name>A0A366M2X0_9ACTN</name>
<dbReference type="InterPro" id="IPR001322">
    <property type="entry name" value="Lamin_tail_dom"/>
</dbReference>
<dbReference type="RefSeq" id="WP_113980305.1">
    <property type="nucleotide sequence ID" value="NZ_QMEY01000003.1"/>
</dbReference>
<sequence>MGYTLLRGEFVIRYPDRPRQGPEPDGDTVKFRPDTPALVEGLPRPSGAPPQLSARGISVRLEAVDALETHFGDTHQELAGANAARDELLRLLGFTNVVFWPDLPNKVKSADQDTMRGHVLTNGVDANGRLIAFVYPGDPTGPDGSAVFMDEALTDRSVNAALLAAGHVYPAFYATLPVALRTHLAAVSRAARAAASPTGLWPRSTADPDGFGEVADLAGLEELVVWPKLFRRIVPYLAAGFTGFDGFDAWLRADPVHRDDELFLLDRLERGHMHDVVRGDGDRIRLTVWPEDFVISPDPALPGAPTVPRPAAAADVLIVAVLPDPAGADRGRELITLVNTTAAEIDLTGWRLADGADGARGGRPLSGVLGGGAVVQIALGAAHLGNKGDALILADGTGAVVDQVAFKAEAVKTGRTICFGRG</sequence>
<accession>A0A366M2X0</accession>
<dbReference type="SUPFAM" id="SSF74853">
    <property type="entry name" value="Lamin A/C globular tail domain"/>
    <property type="match status" value="1"/>
</dbReference>
<dbReference type="InterPro" id="IPR035437">
    <property type="entry name" value="SNase_OB-fold_sf"/>
</dbReference>
<dbReference type="OrthoDB" id="7065322at2"/>
<dbReference type="EMBL" id="QMEY01000003">
    <property type="protein sequence ID" value="RBQ20100.1"/>
    <property type="molecule type" value="Genomic_DNA"/>
</dbReference>
<reference evidence="2 3" key="1">
    <citation type="submission" date="2018-06" db="EMBL/GenBank/DDBJ databases">
        <title>Sphaerisporangium craniellae sp. nov., isolated from a marine sponge in the South China Sea.</title>
        <authorList>
            <person name="Li L."/>
        </authorList>
    </citation>
    <scope>NUCLEOTIDE SEQUENCE [LARGE SCALE GENOMIC DNA]</scope>
    <source>
        <strain evidence="2 3">LHW63015</strain>
    </source>
</reference>
<dbReference type="InterPro" id="IPR036415">
    <property type="entry name" value="Lamin_tail_dom_sf"/>
</dbReference>
<dbReference type="SUPFAM" id="SSF50199">
    <property type="entry name" value="Staphylococcal nuclease"/>
    <property type="match status" value="1"/>
</dbReference>
<gene>
    <name evidence="2" type="ORF">DP939_09765</name>
</gene>
<dbReference type="Pfam" id="PF00932">
    <property type="entry name" value="LTD"/>
    <property type="match status" value="1"/>
</dbReference>
<feature type="domain" description="LTD" evidence="1">
    <location>
        <begin position="303"/>
        <end position="408"/>
    </location>
</feature>
<evidence type="ECO:0000259" key="1">
    <source>
        <dbReference type="PROSITE" id="PS51841"/>
    </source>
</evidence>
<organism evidence="2 3">
    <name type="scientific">Spongiactinospora rosea</name>
    <dbReference type="NCBI Taxonomy" id="2248750"/>
    <lineage>
        <taxon>Bacteria</taxon>
        <taxon>Bacillati</taxon>
        <taxon>Actinomycetota</taxon>
        <taxon>Actinomycetes</taxon>
        <taxon>Streptosporangiales</taxon>
        <taxon>Streptosporangiaceae</taxon>
        <taxon>Spongiactinospora</taxon>
    </lineage>
</organism>
<dbReference type="AlphaFoldDB" id="A0A366M2X0"/>
<evidence type="ECO:0000313" key="2">
    <source>
        <dbReference type="EMBL" id="RBQ20100.1"/>
    </source>
</evidence>
<dbReference type="Gene3D" id="2.40.50.90">
    <property type="match status" value="1"/>
</dbReference>
<protein>
    <recommendedName>
        <fullName evidence="1">LTD domain-containing protein</fullName>
    </recommendedName>
</protein>
<evidence type="ECO:0000313" key="3">
    <source>
        <dbReference type="Proteomes" id="UP000253303"/>
    </source>
</evidence>
<dbReference type="Proteomes" id="UP000253303">
    <property type="component" value="Unassembled WGS sequence"/>
</dbReference>
<dbReference type="PROSITE" id="PS51841">
    <property type="entry name" value="LTD"/>
    <property type="match status" value="1"/>
</dbReference>